<dbReference type="AlphaFoldDB" id="A0A941GYN3"/>
<evidence type="ECO:0000313" key="2">
    <source>
        <dbReference type="Proteomes" id="UP000767446"/>
    </source>
</evidence>
<gene>
    <name evidence="1" type="ORF">DSM107014_12875</name>
</gene>
<name>A0A941GYN3_9CHRO</name>
<protein>
    <recommendedName>
        <fullName evidence="3">DUF4351 domain-containing protein</fullName>
    </recommendedName>
</protein>
<accession>A0A941GYN3</accession>
<dbReference type="Proteomes" id="UP000767446">
    <property type="component" value="Unassembled WGS sequence"/>
</dbReference>
<proteinExistence type="predicted"/>
<feature type="non-terminal residue" evidence="1">
    <location>
        <position position="1"/>
    </location>
</feature>
<comment type="caution">
    <text evidence="1">The sequence shown here is derived from an EMBL/GenBank/DDBJ whole genome shotgun (WGS) entry which is preliminary data.</text>
</comment>
<dbReference type="PANTHER" id="PTHR35586:SF1">
    <property type="entry name" value="SLL1691 PROTEIN"/>
    <property type="match status" value="1"/>
</dbReference>
<dbReference type="EMBL" id="JADQBC010000087">
    <property type="protein sequence ID" value="MBR8828773.1"/>
    <property type="molecule type" value="Genomic_DNA"/>
</dbReference>
<reference evidence="1" key="1">
    <citation type="submission" date="2021-02" db="EMBL/GenBank/DDBJ databases">
        <title>Metagenome analyses of Stigonema ocellatum DSM 106950, Chlorogloea purpurea SAG 13.99 and Gomphosphaeria aponina DSM 107014.</title>
        <authorList>
            <person name="Marter P."/>
            <person name="Huang S."/>
        </authorList>
    </citation>
    <scope>NUCLEOTIDE SEQUENCE</scope>
    <source>
        <strain evidence="1">JP213</strain>
    </source>
</reference>
<sequence>GESQMRLQFKSVKLIDYKWEELEQHNNPFAIVVMAHLKTQATLKNLTEREQGKWNLVRGLYNKGLTKLEIINLFKVIDKMMTLPPELQLKLKTKLNQYEEERKMPFLSTLEEMALEKGQEKGAKETSRKHIIKILQQRFGTLPENLITKVNQIDEMSLLEDLILQTISVNCVEEFQARID</sequence>
<evidence type="ECO:0000313" key="1">
    <source>
        <dbReference type="EMBL" id="MBR8828773.1"/>
    </source>
</evidence>
<organism evidence="1 2">
    <name type="scientific">Gomphosphaeria aponina SAG 52.96 = DSM 107014</name>
    <dbReference type="NCBI Taxonomy" id="1521640"/>
    <lineage>
        <taxon>Bacteria</taxon>
        <taxon>Bacillati</taxon>
        <taxon>Cyanobacteriota</taxon>
        <taxon>Cyanophyceae</taxon>
        <taxon>Oscillatoriophycideae</taxon>
        <taxon>Chroococcales</taxon>
        <taxon>Gomphosphaeriaceae</taxon>
        <taxon>Gomphosphaeria</taxon>
    </lineage>
</organism>
<evidence type="ECO:0008006" key="3">
    <source>
        <dbReference type="Google" id="ProtNLM"/>
    </source>
</evidence>
<dbReference type="PANTHER" id="PTHR35586">
    <property type="entry name" value="SLL1691 PROTEIN"/>
    <property type="match status" value="1"/>
</dbReference>